<dbReference type="Gene3D" id="1.10.1040.10">
    <property type="entry name" value="N-(1-d-carboxylethyl)-l-norvaline Dehydrogenase, domain 2"/>
    <property type="match status" value="1"/>
</dbReference>
<keyword evidence="12" id="KW-1185">Reference proteome</keyword>
<dbReference type="GO" id="GO:0070403">
    <property type="term" value="F:NAD+ binding"/>
    <property type="evidence" value="ECO:0007669"/>
    <property type="project" value="InterPro"/>
</dbReference>
<dbReference type="AlphaFoldDB" id="A0A9P6SQS3"/>
<dbReference type="PROSITE" id="PS00067">
    <property type="entry name" value="3HCDH"/>
    <property type="match status" value="1"/>
</dbReference>
<evidence type="ECO:0000256" key="3">
    <source>
        <dbReference type="ARBA" id="ARBA00009463"/>
    </source>
</evidence>
<dbReference type="InterPro" id="IPR006108">
    <property type="entry name" value="3HC_DH_C"/>
</dbReference>
<gene>
    <name evidence="11" type="ORF">BGZ65_012440</name>
</gene>
<evidence type="ECO:0000256" key="7">
    <source>
        <dbReference type="ARBA" id="ARBA00023128"/>
    </source>
</evidence>
<evidence type="ECO:0000256" key="6">
    <source>
        <dbReference type="ARBA" id="ARBA00023027"/>
    </source>
</evidence>
<dbReference type="InterPro" id="IPR052242">
    <property type="entry name" value="Mito_3-hydroxyacyl-CoA_DH"/>
</dbReference>
<dbReference type="InterPro" id="IPR008927">
    <property type="entry name" value="6-PGluconate_DH-like_C_sf"/>
</dbReference>
<dbReference type="InterPro" id="IPR013328">
    <property type="entry name" value="6PGD_dom2"/>
</dbReference>
<protein>
    <recommendedName>
        <fullName evidence="4">3-hydroxyacyl-CoA dehydrogenase</fullName>
        <ecNumber evidence="4">1.1.1.35</ecNumber>
    </recommendedName>
</protein>
<dbReference type="Pfam" id="PF00725">
    <property type="entry name" value="3HCDH"/>
    <property type="match status" value="1"/>
</dbReference>
<evidence type="ECO:0000313" key="11">
    <source>
        <dbReference type="EMBL" id="KAF9992282.1"/>
    </source>
</evidence>
<dbReference type="GO" id="GO:0003857">
    <property type="term" value="F:(3S)-3-hydroxyacyl-CoA dehydrogenase (NAD+) activity"/>
    <property type="evidence" value="ECO:0007669"/>
    <property type="project" value="UniProtKB-EC"/>
</dbReference>
<dbReference type="GO" id="GO:0006635">
    <property type="term" value="P:fatty acid beta-oxidation"/>
    <property type="evidence" value="ECO:0007669"/>
    <property type="project" value="TreeGrafter"/>
</dbReference>
<evidence type="ECO:0000256" key="5">
    <source>
        <dbReference type="ARBA" id="ARBA00023002"/>
    </source>
</evidence>
<evidence type="ECO:0000256" key="8">
    <source>
        <dbReference type="ARBA" id="ARBA00049556"/>
    </source>
</evidence>
<dbReference type="PANTHER" id="PTHR43561">
    <property type="match status" value="1"/>
</dbReference>
<dbReference type="Gene3D" id="3.40.50.720">
    <property type="entry name" value="NAD(P)-binding Rossmann-like Domain"/>
    <property type="match status" value="1"/>
</dbReference>
<evidence type="ECO:0000256" key="1">
    <source>
        <dbReference type="ARBA" id="ARBA00004305"/>
    </source>
</evidence>
<comment type="similarity">
    <text evidence="3">Belongs to the 3-hydroxyacyl-CoA dehydrogenase family.</text>
</comment>
<dbReference type="InterPro" id="IPR006176">
    <property type="entry name" value="3-OHacyl-CoA_DH_NAD-bd"/>
</dbReference>
<feature type="domain" description="3-hydroxyacyl-CoA dehydrogenase NAD binding" evidence="10">
    <location>
        <begin position="1"/>
        <end position="37"/>
    </location>
</feature>
<evidence type="ECO:0000313" key="12">
    <source>
        <dbReference type="Proteomes" id="UP000749646"/>
    </source>
</evidence>
<dbReference type="EMBL" id="JAAAHW010002267">
    <property type="protein sequence ID" value="KAF9992282.1"/>
    <property type="molecule type" value="Genomic_DNA"/>
</dbReference>
<evidence type="ECO:0000259" key="10">
    <source>
        <dbReference type="Pfam" id="PF02737"/>
    </source>
</evidence>
<comment type="catalytic activity">
    <reaction evidence="8">
        <text>a (3S)-3-hydroxyacyl-CoA + NAD(+) = a 3-oxoacyl-CoA + NADH + H(+)</text>
        <dbReference type="Rhea" id="RHEA:22432"/>
        <dbReference type="ChEBI" id="CHEBI:15378"/>
        <dbReference type="ChEBI" id="CHEBI:57318"/>
        <dbReference type="ChEBI" id="CHEBI:57540"/>
        <dbReference type="ChEBI" id="CHEBI:57945"/>
        <dbReference type="ChEBI" id="CHEBI:90726"/>
        <dbReference type="EC" id="1.1.1.35"/>
    </reaction>
</comment>
<dbReference type="PANTHER" id="PTHR43561:SF3">
    <property type="entry name" value="HYDROXYACYL-COENZYME A DEHYDROGENASE, MITOCHONDRIAL"/>
    <property type="match status" value="1"/>
</dbReference>
<proteinExistence type="inferred from homology"/>
<dbReference type="OrthoDB" id="5958943at2759"/>
<evidence type="ECO:0000256" key="4">
    <source>
        <dbReference type="ARBA" id="ARBA00013000"/>
    </source>
</evidence>
<comment type="subcellular location">
    <subcellularLocation>
        <location evidence="1">Mitochondrion matrix</location>
    </subcellularLocation>
</comment>
<comment type="caution">
    <text evidence="11">The sequence shown here is derived from an EMBL/GenBank/DDBJ whole genome shotgun (WGS) entry which is preliminary data.</text>
</comment>
<keyword evidence="6" id="KW-0520">NAD</keyword>
<sequence>MKLVEVIRTDATSQDAFDSLLDVCTRMKKTPVSCKDTPGFIVNRLLVPYMMEAFRIVERGEATPQDVDIAMKLGAGFPMGPFELADFVGLDTTKFIVDGWRKEGKIDANLVASVKLLDDLVAQGNLGRKSGQGFYPYNGVAGRK</sequence>
<organism evidence="11 12">
    <name type="scientific">Modicella reniformis</name>
    <dbReference type="NCBI Taxonomy" id="1440133"/>
    <lineage>
        <taxon>Eukaryota</taxon>
        <taxon>Fungi</taxon>
        <taxon>Fungi incertae sedis</taxon>
        <taxon>Mucoromycota</taxon>
        <taxon>Mortierellomycotina</taxon>
        <taxon>Mortierellomycetes</taxon>
        <taxon>Mortierellales</taxon>
        <taxon>Mortierellaceae</taxon>
        <taxon>Modicella</taxon>
    </lineage>
</organism>
<keyword evidence="5" id="KW-0560">Oxidoreductase</keyword>
<reference evidence="11" key="1">
    <citation type="journal article" date="2020" name="Fungal Divers.">
        <title>Resolving the Mortierellaceae phylogeny through synthesis of multi-gene phylogenetics and phylogenomics.</title>
        <authorList>
            <person name="Vandepol N."/>
            <person name="Liber J."/>
            <person name="Desiro A."/>
            <person name="Na H."/>
            <person name="Kennedy M."/>
            <person name="Barry K."/>
            <person name="Grigoriev I.V."/>
            <person name="Miller A.N."/>
            <person name="O'Donnell K."/>
            <person name="Stajich J.E."/>
            <person name="Bonito G."/>
        </authorList>
    </citation>
    <scope>NUCLEOTIDE SEQUENCE</scope>
    <source>
        <strain evidence="11">MES-2147</strain>
    </source>
</reference>
<dbReference type="InterPro" id="IPR006180">
    <property type="entry name" value="3-OHacyl-CoA_DH_CS"/>
</dbReference>
<dbReference type="Proteomes" id="UP000749646">
    <property type="component" value="Unassembled WGS sequence"/>
</dbReference>
<comment type="pathway">
    <text evidence="2">Lipid metabolism.</text>
</comment>
<name>A0A9P6SQS3_9FUNG</name>
<keyword evidence="7" id="KW-0496">Mitochondrion</keyword>
<dbReference type="SUPFAM" id="SSF48179">
    <property type="entry name" value="6-phosphogluconate dehydrogenase C-terminal domain-like"/>
    <property type="match status" value="1"/>
</dbReference>
<dbReference type="GO" id="GO:0005759">
    <property type="term" value="C:mitochondrial matrix"/>
    <property type="evidence" value="ECO:0007669"/>
    <property type="project" value="UniProtKB-SubCell"/>
</dbReference>
<evidence type="ECO:0000256" key="2">
    <source>
        <dbReference type="ARBA" id="ARBA00005189"/>
    </source>
</evidence>
<feature type="domain" description="3-hydroxyacyl-CoA dehydrogenase C-terminal" evidence="9">
    <location>
        <begin position="39"/>
        <end position="137"/>
    </location>
</feature>
<evidence type="ECO:0000259" key="9">
    <source>
        <dbReference type="Pfam" id="PF00725"/>
    </source>
</evidence>
<dbReference type="EC" id="1.1.1.35" evidence="4"/>
<accession>A0A9P6SQS3</accession>
<dbReference type="Pfam" id="PF02737">
    <property type="entry name" value="3HCDH_N"/>
    <property type="match status" value="1"/>
</dbReference>